<dbReference type="KEGG" id="cly:Celly_0851"/>
<keyword evidence="1" id="KW-0812">Transmembrane</keyword>
<sequence length="158" mass="18052">MTFSKKEFLWFLGAVLTSFLTLVLIFGIDGFKADETIDINIHDTYFVFSNTPFFWFLGALIFFVIYFFRMIRGKFKNVFVGILVLLFCLGLILLLSKIIYVVDSFLQSTIGFQESGGDKEISPVTKILSAFTNVLFVIKVLFLLILSYSAYRIGKTRG</sequence>
<name>F0RCZ6_CELLC</name>
<keyword evidence="1" id="KW-0472">Membrane</keyword>
<accession>F0RCZ6</accession>
<dbReference type="Proteomes" id="UP000007487">
    <property type="component" value="Chromosome"/>
</dbReference>
<dbReference type="STRING" id="867900.Celly_0851"/>
<proteinExistence type="predicted"/>
<dbReference type="OrthoDB" id="1376924at2"/>
<feature type="transmembrane region" description="Helical" evidence="1">
    <location>
        <begin position="53"/>
        <end position="71"/>
    </location>
</feature>
<evidence type="ECO:0000256" key="1">
    <source>
        <dbReference type="SAM" id="Phobius"/>
    </source>
</evidence>
<reference evidence="2 3" key="1">
    <citation type="journal article" date="2011" name="Stand. Genomic Sci.">
        <title>Complete genome sequence of Cellulophaga lytica type strain (LIM- 21).</title>
        <authorList>
            <person name="Pati A."/>
            <person name="Abt B."/>
            <person name="Teshima H."/>
            <person name="Nolan M."/>
            <person name="Lapidus A."/>
            <person name="Lucas S."/>
            <person name="Hammon N."/>
            <person name="Deshpande S."/>
            <person name="Cheng J.F."/>
            <person name="Tapia R."/>
            <person name="Han C."/>
            <person name="Goodwin L."/>
            <person name="Pitluck S."/>
            <person name="Liolios K."/>
            <person name="Pagani I."/>
            <person name="Mavromatis K."/>
            <person name="Ovchinikova G."/>
            <person name="Chen A."/>
            <person name="Palaniappan K."/>
            <person name="Land M."/>
            <person name="Hauser L."/>
            <person name="Jeffries C.D."/>
            <person name="Detter J.C."/>
            <person name="Brambilla E.M."/>
            <person name="Kannan K.P."/>
            <person name="Rohde M."/>
            <person name="Spring S."/>
            <person name="Goker M."/>
            <person name="Woyke T."/>
            <person name="Bristow J."/>
            <person name="Eisen J.A."/>
            <person name="Markowitz V."/>
            <person name="Hugenholtz P."/>
            <person name="Kyrpides N.C."/>
            <person name="Klenk H.P."/>
            <person name="Ivanova N."/>
        </authorList>
    </citation>
    <scope>NUCLEOTIDE SEQUENCE [LARGE SCALE GENOMIC DNA]</scope>
    <source>
        <strain evidence="3">ATCC 23178 / DSM 7489 / JCM 8516 / NBRC 14961 / NCIMB 1423 / VKM B-1433 / Cy l20</strain>
    </source>
</reference>
<dbReference type="HOGENOM" id="CLU_1684400_0_0_10"/>
<protein>
    <submittedName>
        <fullName evidence="2">Uncharacterized protein</fullName>
    </submittedName>
</protein>
<dbReference type="eggNOG" id="ENOG5033309">
    <property type="taxonomic scope" value="Bacteria"/>
</dbReference>
<gene>
    <name evidence="2" type="ordered locus">Celly_0851</name>
</gene>
<dbReference type="EMBL" id="CP002534">
    <property type="protein sequence ID" value="ADY28683.1"/>
    <property type="molecule type" value="Genomic_DNA"/>
</dbReference>
<feature type="transmembrane region" description="Helical" evidence="1">
    <location>
        <begin position="7"/>
        <end position="28"/>
    </location>
</feature>
<keyword evidence="1" id="KW-1133">Transmembrane helix</keyword>
<organism evidence="2 3">
    <name type="scientific">Cellulophaga lytica (strain ATCC 23178 / DSM 7489 / JCM 8516 / NBRC 14961 / NCIMB 1423 / VKM B-1433 / Cy l20)</name>
    <dbReference type="NCBI Taxonomy" id="867900"/>
    <lineage>
        <taxon>Bacteria</taxon>
        <taxon>Pseudomonadati</taxon>
        <taxon>Bacteroidota</taxon>
        <taxon>Flavobacteriia</taxon>
        <taxon>Flavobacteriales</taxon>
        <taxon>Flavobacteriaceae</taxon>
        <taxon>Cellulophaga</taxon>
    </lineage>
</organism>
<evidence type="ECO:0000313" key="2">
    <source>
        <dbReference type="EMBL" id="ADY28683.1"/>
    </source>
</evidence>
<feature type="transmembrane region" description="Helical" evidence="1">
    <location>
        <begin position="127"/>
        <end position="151"/>
    </location>
</feature>
<dbReference type="AlphaFoldDB" id="F0RCZ6"/>
<feature type="transmembrane region" description="Helical" evidence="1">
    <location>
        <begin position="78"/>
        <end position="102"/>
    </location>
</feature>
<evidence type="ECO:0000313" key="3">
    <source>
        <dbReference type="Proteomes" id="UP000007487"/>
    </source>
</evidence>
<keyword evidence="3" id="KW-1185">Reference proteome</keyword>
<dbReference type="RefSeq" id="WP_013620431.1">
    <property type="nucleotide sequence ID" value="NC_015167.1"/>
</dbReference>